<keyword evidence="4" id="KW-1185">Reference proteome</keyword>
<reference evidence="3 4" key="1">
    <citation type="submission" date="2018-03" db="EMBL/GenBank/DDBJ databases">
        <title>Genome sequencing of Simplicispira sp.</title>
        <authorList>
            <person name="Kim S.-J."/>
            <person name="Heo J."/>
            <person name="Kwon S.-W."/>
        </authorList>
    </citation>
    <scope>NUCLEOTIDE SEQUENCE [LARGE SCALE GENOMIC DNA]</scope>
    <source>
        <strain evidence="3 4">SC1-8</strain>
    </source>
</reference>
<dbReference type="OrthoDB" id="9780943at2"/>
<dbReference type="RefSeq" id="WP_106446642.1">
    <property type="nucleotide sequence ID" value="NZ_CP027669.1"/>
</dbReference>
<dbReference type="SUPFAM" id="SSF53850">
    <property type="entry name" value="Periplasmic binding protein-like II"/>
    <property type="match status" value="1"/>
</dbReference>
<dbReference type="InterPro" id="IPR042100">
    <property type="entry name" value="Bug_dom1"/>
</dbReference>
<evidence type="ECO:0000256" key="1">
    <source>
        <dbReference type="ARBA" id="ARBA00006987"/>
    </source>
</evidence>
<evidence type="ECO:0000256" key="2">
    <source>
        <dbReference type="SAM" id="SignalP"/>
    </source>
</evidence>
<feature type="signal peptide" evidence="2">
    <location>
        <begin position="1"/>
        <end position="29"/>
    </location>
</feature>
<dbReference type="PANTHER" id="PTHR42928">
    <property type="entry name" value="TRICARBOXYLATE-BINDING PROTEIN"/>
    <property type="match status" value="1"/>
</dbReference>
<proteinExistence type="inferred from homology"/>
<dbReference type="Gene3D" id="3.40.190.10">
    <property type="entry name" value="Periplasmic binding protein-like II"/>
    <property type="match status" value="1"/>
</dbReference>
<evidence type="ECO:0000313" key="3">
    <source>
        <dbReference type="EMBL" id="AVO41665.1"/>
    </source>
</evidence>
<dbReference type="AlphaFoldDB" id="A0A2S0N0K2"/>
<organism evidence="3 4">
    <name type="scientific">Simplicispira suum</name>
    <dbReference type="NCBI Taxonomy" id="2109915"/>
    <lineage>
        <taxon>Bacteria</taxon>
        <taxon>Pseudomonadati</taxon>
        <taxon>Pseudomonadota</taxon>
        <taxon>Betaproteobacteria</taxon>
        <taxon>Burkholderiales</taxon>
        <taxon>Comamonadaceae</taxon>
        <taxon>Simplicispira</taxon>
    </lineage>
</organism>
<dbReference type="PANTHER" id="PTHR42928:SF5">
    <property type="entry name" value="BLR1237 PROTEIN"/>
    <property type="match status" value="1"/>
</dbReference>
<name>A0A2S0N0K2_9BURK</name>
<dbReference type="InterPro" id="IPR005064">
    <property type="entry name" value="BUG"/>
</dbReference>
<dbReference type="PIRSF" id="PIRSF017082">
    <property type="entry name" value="YflP"/>
    <property type="match status" value="1"/>
</dbReference>
<dbReference type="EMBL" id="CP027669">
    <property type="protein sequence ID" value="AVO41665.1"/>
    <property type="molecule type" value="Genomic_DNA"/>
</dbReference>
<dbReference type="CDD" id="cd07012">
    <property type="entry name" value="PBP2_Bug_TTT"/>
    <property type="match status" value="1"/>
</dbReference>
<dbReference type="Proteomes" id="UP000239326">
    <property type="component" value="Chromosome"/>
</dbReference>
<accession>A0A2S0N0K2</accession>
<dbReference type="Gene3D" id="3.40.190.150">
    <property type="entry name" value="Bordetella uptake gene, domain 1"/>
    <property type="match status" value="1"/>
</dbReference>
<feature type="chain" id="PRO_5015721803" evidence="2">
    <location>
        <begin position="30"/>
        <end position="323"/>
    </location>
</feature>
<gene>
    <name evidence="3" type="ORF">C6571_10560</name>
</gene>
<sequence>MNHFNARRRIWLASLGACLGMLSMGAAQAADPSYPAKPIRIIVPYPPGGIADGTARNFAAGLASRLKGTVVVENRAGASGIIGADAVAKAPADGYTLLFTVVLQLVAQRKDVKVPYDAFKDFRPIVGVSQNPHILVATPGLATNLPDLLKLAKTRKIAYGSYGEGTTTHLLLESLSRERQLDMVHVPYKGEAPVVTDLMGGHVQIGLLSPGAAREHQKNGTLTPLAVAAPKRNEFLPEIPTAAEQGVQGLEWTYGLAVFAPAGVPDKIAERLSAEGMAVTKDPEFQARVRANSNSPWSATPAEVAAQLSLEDKTWKVLTASEK</sequence>
<dbReference type="KEGG" id="simp:C6571_10560"/>
<dbReference type="Pfam" id="PF03401">
    <property type="entry name" value="TctC"/>
    <property type="match status" value="1"/>
</dbReference>
<evidence type="ECO:0000313" key="4">
    <source>
        <dbReference type="Proteomes" id="UP000239326"/>
    </source>
</evidence>
<keyword evidence="2" id="KW-0732">Signal</keyword>
<comment type="similarity">
    <text evidence="1">Belongs to the UPF0065 (bug) family.</text>
</comment>
<protein>
    <submittedName>
        <fullName evidence="3">Tripartite tricarboxylate transporter substrate binding protein</fullName>
    </submittedName>
</protein>